<organism evidence="1 2">
    <name type="scientific">Luteolibacter algae</name>
    <dbReference type="NCBI Taxonomy" id="454151"/>
    <lineage>
        <taxon>Bacteria</taxon>
        <taxon>Pseudomonadati</taxon>
        <taxon>Verrucomicrobiota</taxon>
        <taxon>Verrucomicrobiia</taxon>
        <taxon>Verrucomicrobiales</taxon>
        <taxon>Verrucomicrobiaceae</taxon>
        <taxon>Luteolibacter</taxon>
    </lineage>
</organism>
<sequence length="294" mass="33767">MDLDGNPIVFRFWNSEYKGHPPYYFCTNAPGYREYLTQQAKEALAGQPDMLLIDGIHTTANALHQGGCFCSHCMTAFKGYVAENIPQQKLNALQIGDLNGFDYGRFLRDRGFTSTQFGREVLAWPSKLPLADEYLTFQQVAARGFLEEFHRAVDEMSATPIEFSTSTPLHHAKDWYPASVIDHFTIETILHPEKRQIPEDQIFRYKLADGLGKRILVTGMGNNDWTYVRDQNLKGMVRIWIAQSYAYGHNFLVPNNVWSGEDEARYESRPGNFDDLYQFVRRHADLFNGYEPVA</sequence>
<dbReference type="Proteomes" id="UP001597375">
    <property type="component" value="Unassembled WGS sequence"/>
</dbReference>
<proteinExistence type="predicted"/>
<dbReference type="RefSeq" id="WP_386821220.1">
    <property type="nucleotide sequence ID" value="NZ_JBHUIT010000031.1"/>
</dbReference>
<evidence type="ECO:0000313" key="1">
    <source>
        <dbReference type="EMBL" id="MFD2257852.1"/>
    </source>
</evidence>
<keyword evidence="2" id="KW-1185">Reference proteome</keyword>
<reference evidence="2" key="1">
    <citation type="journal article" date="2019" name="Int. J. Syst. Evol. Microbiol.">
        <title>The Global Catalogue of Microorganisms (GCM) 10K type strain sequencing project: providing services to taxonomists for standard genome sequencing and annotation.</title>
        <authorList>
            <consortium name="The Broad Institute Genomics Platform"/>
            <consortium name="The Broad Institute Genome Sequencing Center for Infectious Disease"/>
            <person name="Wu L."/>
            <person name="Ma J."/>
        </authorList>
    </citation>
    <scope>NUCLEOTIDE SEQUENCE [LARGE SCALE GENOMIC DNA]</scope>
    <source>
        <strain evidence="2">CGMCC 4.7106</strain>
    </source>
</reference>
<dbReference type="EMBL" id="JBHUIT010000031">
    <property type="protein sequence ID" value="MFD2257852.1"/>
    <property type="molecule type" value="Genomic_DNA"/>
</dbReference>
<accession>A0ABW5DA52</accession>
<name>A0ABW5DA52_9BACT</name>
<comment type="caution">
    <text evidence="1">The sequence shown here is derived from an EMBL/GenBank/DDBJ whole genome shotgun (WGS) entry which is preliminary data.</text>
</comment>
<dbReference type="Gene3D" id="3.20.20.80">
    <property type="entry name" value="Glycosidases"/>
    <property type="match status" value="1"/>
</dbReference>
<evidence type="ECO:0000313" key="2">
    <source>
        <dbReference type="Proteomes" id="UP001597375"/>
    </source>
</evidence>
<protein>
    <submittedName>
        <fullName evidence="1">Uncharacterized protein</fullName>
    </submittedName>
</protein>
<gene>
    <name evidence="1" type="ORF">ACFSSA_14310</name>
</gene>